<organism evidence="6 7">
    <name type="scientific">Miniimonas arenae</name>
    <dbReference type="NCBI Taxonomy" id="676201"/>
    <lineage>
        <taxon>Bacteria</taxon>
        <taxon>Bacillati</taxon>
        <taxon>Actinomycetota</taxon>
        <taxon>Actinomycetes</taxon>
        <taxon>Micrococcales</taxon>
        <taxon>Beutenbergiaceae</taxon>
        <taxon>Miniimonas</taxon>
    </lineage>
</organism>
<comment type="similarity">
    <text evidence="1">Belongs to the ABC transporter superfamily.</text>
</comment>
<dbReference type="InterPro" id="IPR017871">
    <property type="entry name" value="ABC_transporter-like_CS"/>
</dbReference>
<dbReference type="PROSITE" id="PS50893">
    <property type="entry name" value="ABC_TRANSPORTER_2"/>
    <property type="match status" value="2"/>
</dbReference>
<dbReference type="GO" id="GO:0016887">
    <property type="term" value="F:ATP hydrolysis activity"/>
    <property type="evidence" value="ECO:0007669"/>
    <property type="project" value="InterPro"/>
</dbReference>
<protein>
    <submittedName>
        <fullName evidence="6">ABC transporter ATP-binding protein</fullName>
    </submittedName>
</protein>
<keyword evidence="3" id="KW-0547">Nucleotide-binding</keyword>
<dbReference type="InterPro" id="IPR050319">
    <property type="entry name" value="ABC_transp_ATP-bind"/>
</dbReference>
<dbReference type="GO" id="GO:0005524">
    <property type="term" value="F:ATP binding"/>
    <property type="evidence" value="ECO:0007669"/>
    <property type="project" value="UniProtKB-KW"/>
</dbReference>
<gene>
    <name evidence="6" type="ORF">FH969_02910</name>
</gene>
<dbReference type="CDD" id="cd03257">
    <property type="entry name" value="ABC_NikE_OppD_transporters"/>
    <property type="match status" value="2"/>
</dbReference>
<dbReference type="InterPro" id="IPR027417">
    <property type="entry name" value="P-loop_NTPase"/>
</dbReference>
<keyword evidence="4 6" id="KW-0067">ATP-binding</keyword>
<dbReference type="PROSITE" id="PS00211">
    <property type="entry name" value="ABC_TRANSPORTER_1"/>
    <property type="match status" value="2"/>
</dbReference>
<dbReference type="EMBL" id="VENP01000006">
    <property type="protein sequence ID" value="TNU76502.1"/>
    <property type="molecule type" value="Genomic_DNA"/>
</dbReference>
<dbReference type="InterPro" id="IPR003593">
    <property type="entry name" value="AAA+_ATPase"/>
</dbReference>
<dbReference type="OrthoDB" id="4008250at2"/>
<dbReference type="PANTHER" id="PTHR43776">
    <property type="entry name" value="TRANSPORT ATP-BINDING PROTEIN"/>
    <property type="match status" value="1"/>
</dbReference>
<dbReference type="NCBIfam" id="NF008453">
    <property type="entry name" value="PRK11308.1"/>
    <property type="match status" value="2"/>
</dbReference>
<keyword evidence="7" id="KW-1185">Reference proteome</keyword>
<evidence type="ECO:0000313" key="6">
    <source>
        <dbReference type="EMBL" id="TNU76502.1"/>
    </source>
</evidence>
<evidence type="ECO:0000256" key="2">
    <source>
        <dbReference type="ARBA" id="ARBA00022448"/>
    </source>
</evidence>
<proteinExistence type="inferred from homology"/>
<evidence type="ECO:0000256" key="1">
    <source>
        <dbReference type="ARBA" id="ARBA00005417"/>
    </source>
</evidence>
<feature type="domain" description="ABC transporter" evidence="5">
    <location>
        <begin position="5"/>
        <end position="255"/>
    </location>
</feature>
<evidence type="ECO:0000256" key="4">
    <source>
        <dbReference type="ARBA" id="ARBA00022840"/>
    </source>
</evidence>
<dbReference type="InterPro" id="IPR003439">
    <property type="entry name" value="ABC_transporter-like_ATP-bd"/>
</dbReference>
<comment type="caution">
    <text evidence="6">The sequence shown here is derived from an EMBL/GenBank/DDBJ whole genome shotgun (WGS) entry which is preliminary data.</text>
</comment>
<evidence type="ECO:0000313" key="7">
    <source>
        <dbReference type="Proteomes" id="UP000313849"/>
    </source>
</evidence>
<evidence type="ECO:0000259" key="5">
    <source>
        <dbReference type="PROSITE" id="PS50893"/>
    </source>
</evidence>
<feature type="domain" description="ABC transporter" evidence="5">
    <location>
        <begin position="280"/>
        <end position="532"/>
    </location>
</feature>
<reference evidence="6 7" key="1">
    <citation type="submission" date="2019-06" db="EMBL/GenBank/DDBJ databases">
        <title>Draft genome sequence of Miniimonas arenae KCTC 19750T isolated from sea sand.</title>
        <authorList>
            <person name="Park S.-J."/>
        </authorList>
    </citation>
    <scope>NUCLEOTIDE SEQUENCE [LARGE SCALE GENOMIC DNA]</scope>
    <source>
        <strain evidence="6 7">KCTC 19750</strain>
    </source>
</reference>
<dbReference type="GO" id="GO:0055085">
    <property type="term" value="P:transmembrane transport"/>
    <property type="evidence" value="ECO:0007669"/>
    <property type="project" value="UniProtKB-ARBA"/>
</dbReference>
<evidence type="ECO:0000256" key="3">
    <source>
        <dbReference type="ARBA" id="ARBA00022741"/>
    </source>
</evidence>
<name>A0A5C5BFN6_9MICO</name>
<sequence>MSDLLKVTDLSVAYAGRSGSRTVTHGVSFAVAPGEVVALVGESGSGKTTTAQAVIDLLPAGGRVVGGRIELAGEDVTHASARRWRELRGRRVGLIPQDPGASLDPTKRIGDSVAEAFRIHRAAPRRVLGARVEELLDRVGIDDPARRARQYPHELSGGMKQRVLIAAAIALGPGLLIADEPTSALDVTVQRRILDLLEDLRRENGTGILLVTHDLALAADHADRVLVLREGRVQEHGPSAQVLRAPESDYTRRLLADAPTLATPVHRAARTAPDGEQPAVRVRGLSVEFGGHGLGARLRKEQPFRAVDDVSFEIPRGTTHALVGESGSGKTTTARVIAAFQSAASGSVEVLGEDVLTLDSARRRELRRRVQLVYQNPYASLDPRQTILDAVTEPLANFGLEGSAAGRRAHAVQALERVALPAELHHRRPRELSGGQRQRVAIARAIVLHPELLILDEATSALDVTVQAGILRLLDDLQRERGLTYLVISHDLAVVRQIADTVTVLRRGRAVEQSGTAALFADPHEEYTRDLIASIPGKVPS</sequence>
<dbReference type="Proteomes" id="UP000313849">
    <property type="component" value="Unassembled WGS sequence"/>
</dbReference>
<accession>A0A5C5BFN6</accession>
<dbReference type="Gene3D" id="3.40.50.300">
    <property type="entry name" value="P-loop containing nucleotide triphosphate hydrolases"/>
    <property type="match status" value="2"/>
</dbReference>
<keyword evidence="2" id="KW-0813">Transport</keyword>
<dbReference type="PANTHER" id="PTHR43776:SF7">
    <property type="entry name" value="D,D-DIPEPTIDE TRANSPORT ATP-BINDING PROTEIN DDPF-RELATED"/>
    <property type="match status" value="1"/>
</dbReference>
<dbReference type="SUPFAM" id="SSF52540">
    <property type="entry name" value="P-loop containing nucleoside triphosphate hydrolases"/>
    <property type="match status" value="2"/>
</dbReference>
<dbReference type="SMART" id="SM00382">
    <property type="entry name" value="AAA"/>
    <property type="match status" value="2"/>
</dbReference>
<dbReference type="RefSeq" id="WP_139985993.1">
    <property type="nucleotide sequence ID" value="NZ_VENP01000006.1"/>
</dbReference>
<dbReference type="AlphaFoldDB" id="A0A5C5BFN6"/>
<dbReference type="Pfam" id="PF00005">
    <property type="entry name" value="ABC_tran"/>
    <property type="match status" value="2"/>
</dbReference>